<proteinExistence type="predicted"/>
<accession>A0A2I7QI12</accession>
<sequence length="187" mass="22428">MLIKKLLYPRTVDGFLDQLEEKVMALSSVKTNNYYDLVFATLREEYENWMELRVFPKIKEQRQTVRLVNVSIKTNNRNRERLFFRLPVVVGSRMDKKECSKKNHFCRGYDETDLDLLRKSSPLLVSYHDTPVHIRGLTSPHNFYTNVEFSLVRRNTGLQRRIDRLRMWGPHLPWVRNKNLLKLPVRH</sequence>
<evidence type="ECO:0000313" key="1">
    <source>
        <dbReference type="EMBL" id="AUR81034.1"/>
    </source>
</evidence>
<dbReference type="EMBL" id="MG720308">
    <property type="protein sequence ID" value="AUR81034.1"/>
    <property type="molecule type" value="Genomic_DNA"/>
</dbReference>
<dbReference type="Proteomes" id="UP000240536">
    <property type="component" value="Segment"/>
</dbReference>
<gene>
    <name evidence="1" type="ORF">Aphrodite1_0065</name>
</gene>
<evidence type="ECO:0000313" key="2">
    <source>
        <dbReference type="Proteomes" id="UP000240536"/>
    </source>
</evidence>
<dbReference type="OrthoDB" id="31671at10239"/>
<name>A0A2I7QI12_9CAUD</name>
<organism evidence="1 2">
    <name type="scientific">Vibrio phage Aphrodite1</name>
    <dbReference type="NCBI Taxonomy" id="2070057"/>
    <lineage>
        <taxon>Viruses</taxon>
        <taxon>Duplodnaviria</taxon>
        <taxon>Heunggongvirae</taxon>
        <taxon>Uroviricota</taxon>
        <taxon>Caudoviricetes</taxon>
        <taxon>Chimalliviridae</taxon>
        <taxon>Gorgonvirinae</taxon>
        <taxon>Aphroditevirus</taxon>
        <taxon>Aphroditevirus aphrodite1</taxon>
    </lineage>
</organism>
<reference evidence="2" key="1">
    <citation type="submission" date="2017-12" db="EMBL/GenBank/DDBJ databases">
        <title>Phage resistance in Vibrio sp. unravels a complex metabolic adaptation strategy.</title>
        <authorList>
            <person name="Skliros D."/>
            <person name="Kalatzis P.G."/>
            <person name="Katharios P."/>
            <person name="Flemetakis E."/>
        </authorList>
    </citation>
    <scope>NUCLEOTIDE SEQUENCE [LARGE SCALE GENOMIC DNA]</scope>
</reference>
<protein>
    <submittedName>
        <fullName evidence="1">Uncharacterized protein</fullName>
    </submittedName>
</protein>
<keyword evidence="2" id="KW-1185">Reference proteome</keyword>